<dbReference type="PROSITE" id="PS50158">
    <property type="entry name" value="ZF_CCHC"/>
    <property type="match status" value="1"/>
</dbReference>
<reference evidence="4 5" key="1">
    <citation type="journal article" date="2020" name="ISME J.">
        <title>Uncovering the hidden diversity of litter-decomposition mechanisms in mushroom-forming fungi.</title>
        <authorList>
            <person name="Floudas D."/>
            <person name="Bentzer J."/>
            <person name="Ahren D."/>
            <person name="Johansson T."/>
            <person name="Persson P."/>
            <person name="Tunlid A."/>
        </authorList>
    </citation>
    <scope>NUCLEOTIDE SEQUENCE [LARGE SCALE GENOMIC DNA]</scope>
    <source>
        <strain evidence="4 5">CBS 175.51</strain>
    </source>
</reference>
<evidence type="ECO:0000259" key="3">
    <source>
        <dbReference type="PROSITE" id="PS50158"/>
    </source>
</evidence>
<dbReference type="Proteomes" id="UP000541558">
    <property type="component" value="Unassembled WGS sequence"/>
</dbReference>
<keyword evidence="1" id="KW-0479">Metal-binding</keyword>
<proteinExistence type="predicted"/>
<protein>
    <recommendedName>
        <fullName evidence="3">CCHC-type domain-containing protein</fullName>
    </recommendedName>
</protein>
<evidence type="ECO:0000313" key="4">
    <source>
        <dbReference type="EMBL" id="KAF5334523.1"/>
    </source>
</evidence>
<dbReference type="EMBL" id="JAACJK010000068">
    <property type="protein sequence ID" value="KAF5334523.1"/>
    <property type="molecule type" value="Genomic_DNA"/>
</dbReference>
<comment type="caution">
    <text evidence="4">The sequence shown here is derived from an EMBL/GenBank/DDBJ whole genome shotgun (WGS) entry which is preliminary data.</text>
</comment>
<sequence>MAPDSIALFRGDQAEKPYHWLQRLETKFDETTPDARKIYQFEKHLEPGGRAETWYVALATTKKTTWNALVMAFKANWQAPTGTTVTKAELARELKLIRLEEVHLGQTLGEYPERMYTHIAWAEEIRSVVDQLNDTSGLLVKDVRSALPLAMKLALCPTYGDWDTFLKDVTEVSVDRVMDHQESLNRREGNGGVMGDITSLTQKFQNFAIDRRGYGAQQGGSTTTAPPQTCFTLTPAPALQTQTPYPPATPAQGTGRTARDTPPHTTFWSARQQSTPPTPQPVTPFRTQQRASSVNPLFTGNDNTLRPGSIFNRGAIPQTPSTPSPGGLSPQELATRAIAASATFPNTTEGVAQYQEAIRLWEQVYPPGRNADFTTTSLPLQPGTDPIGSRECFRCGMKGHHSQQCQVPAQHELDRREQIWRATIYRAMSSTQAETFRVAQISAEEPPFYYDEYIYDTANLVFEDDKGAQGNGREERE</sequence>
<evidence type="ECO:0000256" key="2">
    <source>
        <dbReference type="SAM" id="MobiDB-lite"/>
    </source>
</evidence>
<evidence type="ECO:0000313" key="5">
    <source>
        <dbReference type="Proteomes" id="UP000541558"/>
    </source>
</evidence>
<accession>A0A8H5C5I1</accession>
<name>A0A8H5C5I1_9AGAR</name>
<dbReference type="GO" id="GO:0003676">
    <property type="term" value="F:nucleic acid binding"/>
    <property type="evidence" value="ECO:0007669"/>
    <property type="project" value="InterPro"/>
</dbReference>
<keyword evidence="1" id="KW-0862">Zinc</keyword>
<dbReference type="InterPro" id="IPR001878">
    <property type="entry name" value="Znf_CCHC"/>
</dbReference>
<dbReference type="AlphaFoldDB" id="A0A8H5C5I1"/>
<keyword evidence="1" id="KW-0863">Zinc-finger</keyword>
<gene>
    <name evidence="4" type="ORF">D9611_013825</name>
</gene>
<dbReference type="GO" id="GO:0008270">
    <property type="term" value="F:zinc ion binding"/>
    <property type="evidence" value="ECO:0007669"/>
    <property type="project" value="UniProtKB-KW"/>
</dbReference>
<organism evidence="4 5">
    <name type="scientific">Ephemerocybe angulata</name>
    <dbReference type="NCBI Taxonomy" id="980116"/>
    <lineage>
        <taxon>Eukaryota</taxon>
        <taxon>Fungi</taxon>
        <taxon>Dikarya</taxon>
        <taxon>Basidiomycota</taxon>
        <taxon>Agaricomycotina</taxon>
        <taxon>Agaricomycetes</taxon>
        <taxon>Agaricomycetidae</taxon>
        <taxon>Agaricales</taxon>
        <taxon>Agaricineae</taxon>
        <taxon>Psathyrellaceae</taxon>
        <taxon>Ephemerocybe</taxon>
    </lineage>
</organism>
<evidence type="ECO:0000256" key="1">
    <source>
        <dbReference type="PROSITE-ProRule" id="PRU00047"/>
    </source>
</evidence>
<feature type="domain" description="CCHC-type" evidence="3">
    <location>
        <begin position="392"/>
        <end position="405"/>
    </location>
</feature>
<feature type="compositionally biased region" description="Polar residues" evidence="2">
    <location>
        <begin position="291"/>
        <end position="303"/>
    </location>
</feature>
<dbReference type="OrthoDB" id="2974043at2759"/>
<feature type="region of interest" description="Disordered" evidence="2">
    <location>
        <begin position="237"/>
        <end position="303"/>
    </location>
</feature>
<keyword evidence="5" id="KW-1185">Reference proteome</keyword>